<organism evidence="1 3">
    <name type="scientific">Trichococcus ilyis</name>
    <dbReference type="NCBI Taxonomy" id="640938"/>
    <lineage>
        <taxon>Bacteria</taxon>
        <taxon>Bacillati</taxon>
        <taxon>Bacillota</taxon>
        <taxon>Bacilli</taxon>
        <taxon>Lactobacillales</taxon>
        <taxon>Carnobacteriaceae</taxon>
        <taxon>Trichococcus</taxon>
    </lineage>
</organism>
<reference evidence="1 3" key="1">
    <citation type="submission" date="2016-02" db="EMBL/GenBank/DDBJ databases">
        <authorList>
            <person name="Wen L."/>
            <person name="He K."/>
            <person name="Yang H."/>
        </authorList>
    </citation>
    <scope>NUCLEOTIDE SEQUENCE [LARGE SCALE GENOMIC DNA]</scope>
    <source>
        <strain evidence="1">Trichococcus_R210</strain>
    </source>
</reference>
<reference evidence="2 4" key="2">
    <citation type="submission" date="2016-10" db="EMBL/GenBank/DDBJ databases">
        <authorList>
            <person name="Varghese N."/>
            <person name="Submissions S."/>
        </authorList>
    </citation>
    <scope>NUCLEOTIDE SEQUENCE [LARGE SCALE GENOMIC DNA]</scope>
    <source>
        <strain evidence="2 4">DSM 22150</strain>
    </source>
</reference>
<evidence type="ECO:0000313" key="1">
    <source>
        <dbReference type="EMBL" id="CZQ80852.1"/>
    </source>
</evidence>
<dbReference type="EMBL" id="FNYT01000001">
    <property type="protein sequence ID" value="SEI54757.1"/>
    <property type="molecule type" value="Genomic_DNA"/>
</dbReference>
<accession>A0A143Y5R7</accession>
<dbReference type="Proteomes" id="UP000199280">
    <property type="component" value="Unassembled WGS sequence"/>
</dbReference>
<dbReference type="EMBL" id="FJNB01000001">
    <property type="protein sequence ID" value="CZQ80852.1"/>
    <property type="molecule type" value="Genomic_DNA"/>
</dbReference>
<keyword evidence="4" id="KW-1185">Reference proteome</keyword>
<gene>
    <name evidence="2" type="ORF">SAMN05216375_101180</name>
    <name evidence="1" type="ORF">TR210_88</name>
</gene>
<proteinExistence type="predicted"/>
<evidence type="ECO:0000313" key="3">
    <source>
        <dbReference type="Proteomes" id="UP000076878"/>
    </source>
</evidence>
<dbReference type="Proteomes" id="UP000076878">
    <property type="component" value="Unassembled WGS sequence"/>
</dbReference>
<dbReference type="STRING" id="640938.TR210_88"/>
<protein>
    <submittedName>
        <fullName evidence="1">Uncharacterized protein</fullName>
    </submittedName>
</protein>
<sequence>MRLPHLFLILLLTLFFALVTIELSIIKGQSFMAAFTRVSKVNFFDWQSHVE</sequence>
<dbReference type="AlphaFoldDB" id="A0A143Y5R7"/>
<evidence type="ECO:0000313" key="4">
    <source>
        <dbReference type="Proteomes" id="UP000199280"/>
    </source>
</evidence>
<evidence type="ECO:0000313" key="2">
    <source>
        <dbReference type="EMBL" id="SEI54757.1"/>
    </source>
</evidence>
<name>A0A143Y5R7_9LACT</name>